<dbReference type="Pfam" id="PF13620">
    <property type="entry name" value="CarboxypepD_reg"/>
    <property type="match status" value="1"/>
</dbReference>
<proteinExistence type="inferred from homology"/>
<dbReference type="GO" id="GO:0006518">
    <property type="term" value="P:peptide metabolic process"/>
    <property type="evidence" value="ECO:0007669"/>
    <property type="project" value="TreeGrafter"/>
</dbReference>
<dbReference type="Gene3D" id="3.40.630.10">
    <property type="entry name" value="Zn peptidases"/>
    <property type="match status" value="1"/>
</dbReference>
<dbReference type="PANTHER" id="PTHR11532">
    <property type="entry name" value="PROTEASE M14 CARBOXYPEPTIDASE"/>
    <property type="match status" value="1"/>
</dbReference>
<keyword evidence="3" id="KW-0121">Carboxypeptidase</keyword>
<comment type="cofactor">
    <cofactor evidence="1">
        <name>Zn(2+)</name>
        <dbReference type="ChEBI" id="CHEBI:29105"/>
    </cofactor>
</comment>
<keyword evidence="7" id="KW-0862">Zinc</keyword>
<organism evidence="13 14">
    <name type="scientific">Channa striata</name>
    <name type="common">Snakehead murrel</name>
    <name type="synonym">Ophicephalus striatus</name>
    <dbReference type="NCBI Taxonomy" id="64152"/>
    <lineage>
        <taxon>Eukaryota</taxon>
        <taxon>Metazoa</taxon>
        <taxon>Chordata</taxon>
        <taxon>Craniata</taxon>
        <taxon>Vertebrata</taxon>
        <taxon>Euteleostomi</taxon>
        <taxon>Actinopterygii</taxon>
        <taxon>Neopterygii</taxon>
        <taxon>Teleostei</taxon>
        <taxon>Neoteleostei</taxon>
        <taxon>Acanthomorphata</taxon>
        <taxon>Anabantaria</taxon>
        <taxon>Anabantiformes</taxon>
        <taxon>Channoidei</taxon>
        <taxon>Channidae</taxon>
        <taxon>Channa</taxon>
    </lineage>
</organism>
<dbReference type="Gene3D" id="2.60.40.1120">
    <property type="entry name" value="Carboxypeptidase-like, regulatory domain"/>
    <property type="match status" value="1"/>
</dbReference>
<dbReference type="InterPro" id="IPR008969">
    <property type="entry name" value="CarboxyPept-like_regulatory"/>
</dbReference>
<comment type="caution">
    <text evidence="13">The sequence shown here is derived from an EMBL/GenBank/DDBJ whole genome shotgun (WGS) entry which is preliminary data.</text>
</comment>
<keyword evidence="8" id="KW-0482">Metalloprotease</keyword>
<accession>A0AA88NT66</accession>
<evidence type="ECO:0000313" key="13">
    <source>
        <dbReference type="EMBL" id="KAK2859190.1"/>
    </source>
</evidence>
<evidence type="ECO:0000313" key="14">
    <source>
        <dbReference type="Proteomes" id="UP001187415"/>
    </source>
</evidence>
<dbReference type="InterPro" id="IPR000834">
    <property type="entry name" value="Peptidase_M14"/>
</dbReference>
<feature type="region of interest" description="Disordered" evidence="11">
    <location>
        <begin position="537"/>
        <end position="571"/>
    </location>
</feature>
<dbReference type="EMBL" id="JAUPFM010000002">
    <property type="protein sequence ID" value="KAK2859190.1"/>
    <property type="molecule type" value="Genomic_DNA"/>
</dbReference>
<dbReference type="PROSITE" id="PS52035">
    <property type="entry name" value="PEPTIDASE_M14"/>
    <property type="match status" value="1"/>
</dbReference>
<evidence type="ECO:0000256" key="4">
    <source>
        <dbReference type="ARBA" id="ARBA00022670"/>
    </source>
</evidence>
<evidence type="ECO:0000256" key="11">
    <source>
        <dbReference type="SAM" id="MobiDB-lite"/>
    </source>
</evidence>
<sequence length="679" mass="74566">MKDSCTHGQKSSSSSSSSLQSIFQDHRIFTARSAGAGLSPLCRCGTVRQRTARTAVMSSPLLLLLSFLILTPGSTLEFRYHNNREMEQYLHQINASNPDITHLYSIGQSVKGQQLWVLALGLSPRRHTIGIPEFKYVANMHGNEVLGRVLLLQLIDDMVRGYRNNEEWSLRLLNSTRIHILPTMNPDGFDDADTDCQYSQGRYNFNGVDLNRNFPDAFAGLRGQQRPDGAKREAEVRAVMGWLSTESFVLSANLHGGALVASYPYDNSNGGSELVDGASVTPDNDVFVHLAKVYSHNHASMNQGWGCADTRPFLDGVTNGYQWYPLPGGMQDYNYVWAQCLELTLELSCCKFPPATQLPAMWTENRKALLAFVQQVHLGVKGRVFDGSGEPVQDAVVEVKGRRNLCPFRTDRHGEYYRLLLPGNYTFTVSYPGHKVLTETLNIPYGPDQYSAMKHDFLLRRITPTTNGTPDNPTPTCNYTLKLGAGGAAVRPTWTGLAMAGLSLSNVLAREDCGIQLWDPAVGSTRIDLGSRRTARAARGASCPGSHTHLDRVNPGRAESSSKVSDEQMLEDDKRKNYGGVYVGLPTDLSSIPQVQMGPLKGATEEQVSRRSPAGVLPVRPLCFSGSHSASSANTSVSVKTCPASQVASLFLSSCLSRHLTKTLCYNTVPTDLWNHVCN</sequence>
<keyword evidence="14" id="KW-1185">Reference proteome</keyword>
<dbReference type="GO" id="GO:0008270">
    <property type="term" value="F:zinc ion binding"/>
    <property type="evidence" value="ECO:0007669"/>
    <property type="project" value="InterPro"/>
</dbReference>
<dbReference type="SUPFAM" id="SSF53187">
    <property type="entry name" value="Zn-dependent exopeptidases"/>
    <property type="match status" value="1"/>
</dbReference>
<keyword evidence="4" id="KW-0645">Protease</keyword>
<evidence type="ECO:0000256" key="1">
    <source>
        <dbReference type="ARBA" id="ARBA00001947"/>
    </source>
</evidence>
<dbReference type="Pfam" id="PF15506">
    <property type="entry name" value="OCC1"/>
    <property type="match status" value="1"/>
</dbReference>
<dbReference type="FunFam" id="3.40.630.10:FF:000020">
    <property type="entry name" value="Carboxypeptidase D"/>
    <property type="match status" value="1"/>
</dbReference>
<dbReference type="InterPro" id="IPR050753">
    <property type="entry name" value="Peptidase_M14_domain"/>
</dbReference>
<dbReference type="PROSITE" id="PS00132">
    <property type="entry name" value="CARBOXYPEPT_ZN_1"/>
    <property type="match status" value="1"/>
</dbReference>
<evidence type="ECO:0000256" key="10">
    <source>
        <dbReference type="PROSITE-ProRule" id="PRU01379"/>
    </source>
</evidence>
<evidence type="ECO:0000256" key="2">
    <source>
        <dbReference type="ARBA" id="ARBA00005988"/>
    </source>
</evidence>
<protein>
    <recommendedName>
        <fullName evidence="12">Peptidase M14 domain-containing protein</fullName>
    </recommendedName>
</protein>
<dbReference type="InterPro" id="IPR029133">
    <property type="entry name" value="OCC1"/>
</dbReference>
<evidence type="ECO:0000256" key="5">
    <source>
        <dbReference type="ARBA" id="ARBA00022723"/>
    </source>
</evidence>
<keyword evidence="5" id="KW-0479">Metal-binding</keyword>
<dbReference type="Proteomes" id="UP001187415">
    <property type="component" value="Unassembled WGS sequence"/>
</dbReference>
<dbReference type="GO" id="GO:0004181">
    <property type="term" value="F:metallocarboxypeptidase activity"/>
    <property type="evidence" value="ECO:0007669"/>
    <property type="project" value="InterPro"/>
</dbReference>
<dbReference type="PANTHER" id="PTHR11532:SF84">
    <property type="entry name" value="CARBOXYPEPTIDASE M"/>
    <property type="match status" value="1"/>
</dbReference>
<dbReference type="Pfam" id="PF00246">
    <property type="entry name" value="Peptidase_M14"/>
    <property type="match status" value="1"/>
</dbReference>
<dbReference type="CDD" id="cd11308">
    <property type="entry name" value="Peptidase_M14NE-CP-C_like"/>
    <property type="match status" value="1"/>
</dbReference>
<evidence type="ECO:0000256" key="3">
    <source>
        <dbReference type="ARBA" id="ARBA00022645"/>
    </source>
</evidence>
<reference evidence="13" key="1">
    <citation type="submission" date="2023-07" db="EMBL/GenBank/DDBJ databases">
        <title>Chromosome-level Genome Assembly of Striped Snakehead (Channa striata).</title>
        <authorList>
            <person name="Liu H."/>
        </authorList>
    </citation>
    <scope>NUCLEOTIDE SEQUENCE</scope>
    <source>
        <strain evidence="13">Gz</strain>
        <tissue evidence="13">Muscle</tissue>
    </source>
</reference>
<name>A0AA88NT66_CHASR</name>
<dbReference type="PROSITE" id="PS00133">
    <property type="entry name" value="CARBOXYPEPT_ZN_2"/>
    <property type="match status" value="1"/>
</dbReference>
<dbReference type="InterPro" id="IPR057246">
    <property type="entry name" value="CARBOXYPEPT_ZN_1"/>
</dbReference>
<dbReference type="GO" id="GO:0005615">
    <property type="term" value="C:extracellular space"/>
    <property type="evidence" value="ECO:0007669"/>
    <property type="project" value="TreeGrafter"/>
</dbReference>
<keyword evidence="6" id="KW-0378">Hydrolase</keyword>
<feature type="domain" description="Peptidase M14" evidence="12">
    <location>
        <begin position="79"/>
        <end position="376"/>
    </location>
</feature>
<comment type="similarity">
    <text evidence="2 10">Belongs to the peptidase M14 family.</text>
</comment>
<keyword evidence="9" id="KW-0325">Glycoprotein</keyword>
<dbReference type="PRINTS" id="PR00765">
    <property type="entry name" value="CRBOXYPTASEA"/>
</dbReference>
<evidence type="ECO:0000259" key="12">
    <source>
        <dbReference type="PROSITE" id="PS52035"/>
    </source>
</evidence>
<evidence type="ECO:0000256" key="7">
    <source>
        <dbReference type="ARBA" id="ARBA00022833"/>
    </source>
</evidence>
<dbReference type="InterPro" id="IPR057247">
    <property type="entry name" value="CARBOXYPEPT_ZN_2"/>
</dbReference>
<evidence type="ECO:0000256" key="8">
    <source>
        <dbReference type="ARBA" id="ARBA00023049"/>
    </source>
</evidence>
<dbReference type="SMART" id="SM00631">
    <property type="entry name" value="Zn_pept"/>
    <property type="match status" value="1"/>
</dbReference>
<evidence type="ECO:0000256" key="9">
    <source>
        <dbReference type="ARBA" id="ARBA00023180"/>
    </source>
</evidence>
<dbReference type="AlphaFoldDB" id="A0AA88NT66"/>
<gene>
    <name evidence="13" type="ORF">Q5P01_003810</name>
</gene>
<evidence type="ECO:0000256" key="6">
    <source>
        <dbReference type="ARBA" id="ARBA00022801"/>
    </source>
</evidence>
<dbReference type="SUPFAM" id="SSF49464">
    <property type="entry name" value="Carboxypeptidase regulatory domain-like"/>
    <property type="match status" value="1"/>
</dbReference>
<dbReference type="FunFam" id="2.60.40.1120:FF:000019">
    <property type="entry name" value="Carboxypeptidase D"/>
    <property type="match status" value="1"/>
</dbReference>
<feature type="active site" description="Proton donor/acceptor" evidence="10">
    <location>
        <position position="346"/>
    </location>
</feature>
<dbReference type="GO" id="GO:0016485">
    <property type="term" value="P:protein processing"/>
    <property type="evidence" value="ECO:0007669"/>
    <property type="project" value="TreeGrafter"/>
</dbReference>